<dbReference type="SUPFAM" id="SSF51735">
    <property type="entry name" value="NAD(P)-binding Rossmann-fold domains"/>
    <property type="match status" value="1"/>
</dbReference>
<dbReference type="Proteomes" id="UP000313359">
    <property type="component" value="Unassembled WGS sequence"/>
</dbReference>
<keyword evidence="2" id="KW-1185">Reference proteome</keyword>
<sequence>MPFYAVVGASRGIGLEFVRELAARHDTSVFAIVRNAAKCTHLQAVAKNFKSVYIVEADVVDYRSLEQAANRVSELTGGTLDFLIHNAGRIDPETIFEGYDNLSNMDGFDTECLTSFKINALGTIHGIAAFLPLLRAGSTKKIVVIGAAAADLKLIDMADMVAYCMSKAAAHVATTKWAIHLKDEGFIVVSINPGLVDTSETKTGERSPPVELGVALNSRGFPVQLQTLEESVAAQLKVIENLKPEDNGLLIAHDTGKEFAI</sequence>
<dbReference type="EMBL" id="ML122253">
    <property type="protein sequence ID" value="RPD64665.1"/>
    <property type="molecule type" value="Genomic_DNA"/>
</dbReference>
<dbReference type="Gene3D" id="3.40.50.720">
    <property type="entry name" value="NAD(P)-binding Rossmann-like Domain"/>
    <property type="match status" value="1"/>
</dbReference>
<dbReference type="AlphaFoldDB" id="A0A5C2SLD5"/>
<dbReference type="InterPro" id="IPR002347">
    <property type="entry name" value="SDR_fam"/>
</dbReference>
<gene>
    <name evidence="1" type="ORF">L227DRAFT_598161</name>
</gene>
<dbReference type="PRINTS" id="PR00081">
    <property type="entry name" value="GDHRDH"/>
</dbReference>
<name>A0A5C2SLD5_9APHY</name>
<dbReference type="CDD" id="cd05325">
    <property type="entry name" value="carb_red_sniffer_like_SDR_c"/>
    <property type="match status" value="1"/>
</dbReference>
<proteinExistence type="predicted"/>
<accession>A0A5C2SLD5</accession>
<dbReference type="GO" id="GO:0016616">
    <property type="term" value="F:oxidoreductase activity, acting on the CH-OH group of donors, NAD or NADP as acceptor"/>
    <property type="evidence" value="ECO:0007669"/>
    <property type="project" value="TreeGrafter"/>
</dbReference>
<protein>
    <submittedName>
        <fullName evidence="1">NAD(P)-binding protein</fullName>
    </submittedName>
</protein>
<dbReference type="InterPro" id="IPR036291">
    <property type="entry name" value="NAD(P)-bd_dom_sf"/>
</dbReference>
<dbReference type="InterPro" id="IPR052184">
    <property type="entry name" value="SDR_enzymes"/>
</dbReference>
<dbReference type="OrthoDB" id="9876299at2759"/>
<reference evidence="1" key="1">
    <citation type="journal article" date="2018" name="Genome Biol. Evol.">
        <title>Genomics and development of Lentinus tigrinus, a white-rot wood-decaying mushroom with dimorphic fruiting bodies.</title>
        <authorList>
            <person name="Wu B."/>
            <person name="Xu Z."/>
            <person name="Knudson A."/>
            <person name="Carlson A."/>
            <person name="Chen N."/>
            <person name="Kovaka S."/>
            <person name="LaButti K."/>
            <person name="Lipzen A."/>
            <person name="Pennachio C."/>
            <person name="Riley R."/>
            <person name="Schakwitz W."/>
            <person name="Umezawa K."/>
            <person name="Ohm R.A."/>
            <person name="Grigoriev I.V."/>
            <person name="Nagy L.G."/>
            <person name="Gibbons J."/>
            <person name="Hibbett D."/>
        </authorList>
    </citation>
    <scope>NUCLEOTIDE SEQUENCE [LARGE SCALE GENOMIC DNA]</scope>
    <source>
        <strain evidence="1">ALCF2SS1-6</strain>
    </source>
</reference>
<evidence type="ECO:0000313" key="1">
    <source>
        <dbReference type="EMBL" id="RPD64665.1"/>
    </source>
</evidence>
<organism evidence="1 2">
    <name type="scientific">Lentinus tigrinus ALCF2SS1-6</name>
    <dbReference type="NCBI Taxonomy" id="1328759"/>
    <lineage>
        <taxon>Eukaryota</taxon>
        <taxon>Fungi</taxon>
        <taxon>Dikarya</taxon>
        <taxon>Basidiomycota</taxon>
        <taxon>Agaricomycotina</taxon>
        <taxon>Agaricomycetes</taxon>
        <taxon>Polyporales</taxon>
        <taxon>Polyporaceae</taxon>
        <taxon>Lentinus</taxon>
    </lineage>
</organism>
<evidence type="ECO:0000313" key="2">
    <source>
        <dbReference type="Proteomes" id="UP000313359"/>
    </source>
</evidence>
<dbReference type="Pfam" id="PF00106">
    <property type="entry name" value="adh_short"/>
    <property type="match status" value="1"/>
</dbReference>
<dbReference type="PANTHER" id="PTHR45458">
    <property type="entry name" value="SHORT-CHAIN DEHYDROGENASE/REDUCTASE SDR"/>
    <property type="match status" value="1"/>
</dbReference>
<dbReference type="PANTHER" id="PTHR45458:SF3">
    <property type="entry name" value="CHAIN DEHYDROGENASE (ATSC), PUTATIVE-RELATED"/>
    <property type="match status" value="1"/>
</dbReference>